<proteinExistence type="evidence at protein level"/>
<accession>Q9S8F1</accession>
<organism>
    <name type="scientific">Zea mays</name>
    <name type="common">Maize</name>
    <dbReference type="NCBI Taxonomy" id="4577"/>
    <lineage>
        <taxon>Eukaryota</taxon>
        <taxon>Viridiplantae</taxon>
        <taxon>Streptophyta</taxon>
        <taxon>Embryophyta</taxon>
        <taxon>Tracheophyta</taxon>
        <taxon>Spermatophyta</taxon>
        <taxon>Magnoliopsida</taxon>
        <taxon>Liliopsida</taxon>
        <taxon>Poales</taxon>
        <taxon>Poaceae</taxon>
        <taxon>PACMAD clade</taxon>
        <taxon>Panicoideae</taxon>
        <taxon>Andropogonodae</taxon>
        <taxon>Andropogoneae</taxon>
        <taxon>Tripsacinae</taxon>
        <taxon>Zea</taxon>
    </lineage>
</organism>
<sequence>VAQFMPVGAGAPKEQ</sequence>
<protein>
    <submittedName>
        <fullName>Glutathione S-transferase isoform II</fullName>
        <ecNumber>2.5.1.18</ecNumber>
    </submittedName>
</protein>
<reference key="1">
    <citation type="journal article" date="1995" name="Planta">
        <title>Characterization of the safener-induced glutathione S-transferase isoform II from maize.</title>
        <authorList>
            <person name="Holt D.C."/>
            <person name="Lay V.J."/>
            <person name="Clarke E.D."/>
            <person name="Dinsmore A."/>
            <person name="Jepson I."/>
            <person name="Bright S.W."/>
            <person name="Greenland A.J."/>
        </authorList>
    </citation>
    <scope>PROTEIN SEQUENCE</scope>
</reference>
<dbReference type="EC" id="2.5.1.18"/>
<keyword id="KW-0903">Direct protein sequencing</keyword>
<name>Q9S8F1_MAIZE</name>
<dbReference type="GO" id="GO:0004364">
    <property type="term" value="F:glutathione transferase activity"/>
    <property type="evidence" value="ECO:0007669"/>
    <property type="project" value="UniProtKB-EC"/>
</dbReference>